<keyword evidence="3" id="KW-1185">Reference proteome</keyword>
<sequence length="141" mass="17065">MMKIRPNIIHRRVRERPDQVLIENLDKEYQQEQERAEKRRQRRQTLLDERRKHLFATPEEKAGIIRESLESRQRLEKARQAQKQALDQEERCITSDVQQHLTVAEEIDDMEQAARRAYMRNLCQENLKVNYHITLDRSSCL</sequence>
<dbReference type="AlphaFoldDB" id="A0A0J7YQZ1"/>
<evidence type="ECO:0000313" key="2">
    <source>
        <dbReference type="EMBL" id="KMS65568.1"/>
    </source>
</evidence>
<dbReference type="Gramene" id="KMS65568">
    <property type="protein sequence ID" value="KMS65568"/>
    <property type="gene ID" value="BVRB_034650"/>
</dbReference>
<name>A0A0J7YQZ1_BETVV</name>
<organism evidence="2 3">
    <name type="scientific">Beta vulgaris subsp. vulgaris</name>
    <name type="common">Beet</name>
    <dbReference type="NCBI Taxonomy" id="3555"/>
    <lineage>
        <taxon>Eukaryota</taxon>
        <taxon>Viridiplantae</taxon>
        <taxon>Streptophyta</taxon>
        <taxon>Embryophyta</taxon>
        <taxon>Tracheophyta</taxon>
        <taxon>Spermatophyta</taxon>
        <taxon>Magnoliopsida</taxon>
        <taxon>eudicotyledons</taxon>
        <taxon>Gunneridae</taxon>
        <taxon>Pentapetalae</taxon>
        <taxon>Caryophyllales</taxon>
        <taxon>Chenopodiaceae</taxon>
        <taxon>Betoideae</taxon>
        <taxon>Beta</taxon>
    </lineage>
</organism>
<gene>
    <name evidence="2" type="ORF">BVRB_034650</name>
</gene>
<dbReference type="EMBL" id="KQ106759">
    <property type="protein sequence ID" value="KMS65568.1"/>
    <property type="molecule type" value="Genomic_DNA"/>
</dbReference>
<evidence type="ECO:0000256" key="1">
    <source>
        <dbReference type="SAM" id="Coils"/>
    </source>
</evidence>
<reference evidence="2 3" key="1">
    <citation type="journal article" date="2014" name="Nature">
        <title>The genome of the recently domesticated crop plant sugar beet (Beta vulgaris).</title>
        <authorList>
            <person name="Dohm J.C."/>
            <person name="Minoche A.E."/>
            <person name="Holtgrawe D."/>
            <person name="Capella-Gutierrez S."/>
            <person name="Zakrzewski F."/>
            <person name="Tafer H."/>
            <person name="Rupp O."/>
            <person name="Sorensen T.R."/>
            <person name="Stracke R."/>
            <person name="Reinhardt R."/>
            <person name="Goesmann A."/>
            <person name="Kraft T."/>
            <person name="Schulz B."/>
            <person name="Stadler P.F."/>
            <person name="Schmidt T."/>
            <person name="Gabaldon T."/>
            <person name="Lehrach H."/>
            <person name="Weisshaar B."/>
            <person name="Himmelbauer H."/>
        </authorList>
    </citation>
    <scope>NUCLEOTIDE SEQUENCE [LARGE SCALE GENOMIC DNA]</scope>
    <source>
        <tissue evidence="2">Taproot</tissue>
    </source>
</reference>
<dbReference type="Proteomes" id="UP000035740">
    <property type="component" value="Unassembled WGS sequence"/>
</dbReference>
<evidence type="ECO:0000313" key="3">
    <source>
        <dbReference type="Proteomes" id="UP000035740"/>
    </source>
</evidence>
<proteinExistence type="predicted"/>
<keyword evidence="1" id="KW-0175">Coiled coil</keyword>
<protein>
    <submittedName>
        <fullName evidence="2">Uncharacterized protein</fullName>
    </submittedName>
</protein>
<feature type="coiled-coil region" evidence="1">
    <location>
        <begin position="22"/>
        <end position="92"/>
    </location>
</feature>
<accession>A0A0J7YQZ1</accession>